<dbReference type="EMBL" id="CP015017">
    <property type="protein sequence ID" value="APC00866.1"/>
    <property type="molecule type" value="Genomic_DNA"/>
</dbReference>
<reference evidence="1" key="1">
    <citation type="journal article" date="2017" name="Appl. Environ. Microbiol.">
        <title>Microdiversification of a pelagic Polynucleobacter species is mainly driven by acquisition of genomic islands from a partially interspecific gene pool.</title>
        <authorList>
            <person name="Hoetzinger M."/>
            <person name="Hahn M.W."/>
            <person name="Jezberova J."/>
            <person name="Schmidt J."/>
            <person name="Koll U."/>
        </authorList>
    </citation>
    <scope>NUCLEOTIDE SEQUENCE</scope>
    <source>
        <strain evidence="1">MWH-RechtKol4</strain>
    </source>
</reference>
<dbReference type="AlphaFoldDB" id="A0AAC9NHC4"/>
<gene>
    <name evidence="1" type="ORF">AOC25_04090</name>
</gene>
<proteinExistence type="predicted"/>
<accession>A0AAC9NHC4</accession>
<evidence type="ECO:0000313" key="2">
    <source>
        <dbReference type="Proteomes" id="UP000182060"/>
    </source>
</evidence>
<dbReference type="RefSeq" id="WP_071539007.1">
    <property type="nucleotide sequence ID" value="NZ_CP015016.1"/>
</dbReference>
<name>A0AAC9NHC4_9BURK</name>
<protein>
    <submittedName>
        <fullName evidence="1">Uncharacterized protein</fullName>
    </submittedName>
</protein>
<organism evidence="1 2">
    <name type="scientific">Polynucleobacter asymbioticus</name>
    <dbReference type="NCBI Taxonomy" id="576611"/>
    <lineage>
        <taxon>Bacteria</taxon>
        <taxon>Pseudomonadati</taxon>
        <taxon>Pseudomonadota</taxon>
        <taxon>Betaproteobacteria</taxon>
        <taxon>Burkholderiales</taxon>
        <taxon>Burkholderiaceae</taxon>
        <taxon>Polynucleobacter</taxon>
    </lineage>
</organism>
<dbReference type="Proteomes" id="UP000182060">
    <property type="component" value="Chromosome"/>
</dbReference>
<evidence type="ECO:0000313" key="1">
    <source>
        <dbReference type="EMBL" id="APC00866.1"/>
    </source>
</evidence>
<sequence>MLIKEIATIKPPTPQQARINALKLQKDSVSKQLKAERQRQKVAKAQKQLSVALHPKMSV</sequence>